<dbReference type="OrthoDB" id="10393821at2759"/>
<dbReference type="VEuPathDB" id="FungiDB:GGTG_02814"/>
<evidence type="ECO:0000313" key="4">
    <source>
        <dbReference type="Proteomes" id="UP000006039"/>
    </source>
</evidence>
<dbReference type="GeneID" id="20343272"/>
<reference evidence="3" key="4">
    <citation type="journal article" date="2015" name="G3 (Bethesda)">
        <title>Genome sequences of three phytopathogenic species of the Magnaporthaceae family of fungi.</title>
        <authorList>
            <person name="Okagaki L.H."/>
            <person name="Nunes C.C."/>
            <person name="Sailsbery J."/>
            <person name="Clay B."/>
            <person name="Brown D."/>
            <person name="John T."/>
            <person name="Oh Y."/>
            <person name="Young N."/>
            <person name="Fitzgerald M."/>
            <person name="Haas B.J."/>
            <person name="Zeng Q."/>
            <person name="Young S."/>
            <person name="Adiconis X."/>
            <person name="Fan L."/>
            <person name="Levin J.Z."/>
            <person name="Mitchell T.K."/>
            <person name="Okubara P.A."/>
            <person name="Farman M.L."/>
            <person name="Kohn L.M."/>
            <person name="Birren B."/>
            <person name="Ma L.-J."/>
            <person name="Dean R.A."/>
        </authorList>
    </citation>
    <scope>NUCLEOTIDE SEQUENCE</scope>
    <source>
        <strain evidence="3">R3-111a-1</strain>
    </source>
</reference>
<dbReference type="AlphaFoldDB" id="J3NNF8"/>
<reference evidence="2" key="2">
    <citation type="submission" date="2010-07" db="EMBL/GenBank/DDBJ databases">
        <authorList>
            <consortium name="The Broad Institute Genome Sequencing Platform"/>
            <consortium name="Broad Institute Genome Sequencing Center for Infectious Disease"/>
            <person name="Ma L.-J."/>
            <person name="Dead R."/>
            <person name="Young S."/>
            <person name="Zeng Q."/>
            <person name="Koehrsen M."/>
            <person name="Alvarado L."/>
            <person name="Berlin A."/>
            <person name="Chapman S.B."/>
            <person name="Chen Z."/>
            <person name="Freedman E."/>
            <person name="Gellesch M."/>
            <person name="Goldberg J."/>
            <person name="Griggs A."/>
            <person name="Gujja S."/>
            <person name="Heilman E.R."/>
            <person name="Heiman D."/>
            <person name="Hepburn T."/>
            <person name="Howarth C."/>
            <person name="Jen D."/>
            <person name="Larson L."/>
            <person name="Mehta T."/>
            <person name="Neiman D."/>
            <person name="Pearson M."/>
            <person name="Roberts A."/>
            <person name="Saif S."/>
            <person name="Shea T."/>
            <person name="Shenoy N."/>
            <person name="Sisk P."/>
            <person name="Stolte C."/>
            <person name="Sykes S."/>
            <person name="Walk T."/>
            <person name="White J."/>
            <person name="Yandava C."/>
            <person name="Haas B."/>
            <person name="Nusbaum C."/>
            <person name="Birren B."/>
        </authorList>
    </citation>
    <scope>NUCLEOTIDE SEQUENCE</scope>
    <source>
        <strain evidence="2">R3-111a-1</strain>
    </source>
</reference>
<dbReference type="RefSeq" id="XP_009218854.1">
    <property type="nucleotide sequence ID" value="XM_009220590.1"/>
</dbReference>
<evidence type="ECO:0000313" key="2">
    <source>
        <dbReference type="EMBL" id="EJT77709.1"/>
    </source>
</evidence>
<dbReference type="Proteomes" id="UP000006039">
    <property type="component" value="Unassembled WGS sequence"/>
</dbReference>
<gene>
    <name evidence="3" type="primary">20343272</name>
    <name evidence="2" type="ORF">GGTG_02814</name>
</gene>
<feature type="region of interest" description="Disordered" evidence="1">
    <location>
        <begin position="84"/>
        <end position="121"/>
    </location>
</feature>
<accession>J3NNF8</accession>
<evidence type="ECO:0000256" key="1">
    <source>
        <dbReference type="SAM" id="MobiDB-lite"/>
    </source>
</evidence>
<proteinExistence type="predicted"/>
<reference evidence="2" key="3">
    <citation type="submission" date="2010-09" db="EMBL/GenBank/DDBJ databases">
        <title>Annotation of Gaeumannomyces graminis var. tritici R3-111a-1.</title>
        <authorList>
            <consortium name="The Broad Institute Genome Sequencing Platform"/>
            <person name="Ma L.-J."/>
            <person name="Dead R."/>
            <person name="Young S.K."/>
            <person name="Zeng Q."/>
            <person name="Gargeya S."/>
            <person name="Fitzgerald M."/>
            <person name="Haas B."/>
            <person name="Abouelleil A."/>
            <person name="Alvarado L."/>
            <person name="Arachchi H.M."/>
            <person name="Berlin A."/>
            <person name="Brown A."/>
            <person name="Chapman S.B."/>
            <person name="Chen Z."/>
            <person name="Dunbar C."/>
            <person name="Freedman E."/>
            <person name="Gearin G."/>
            <person name="Gellesch M."/>
            <person name="Goldberg J."/>
            <person name="Griggs A."/>
            <person name="Gujja S."/>
            <person name="Heiman D."/>
            <person name="Howarth C."/>
            <person name="Larson L."/>
            <person name="Lui A."/>
            <person name="MacDonald P.J.P."/>
            <person name="Mehta T."/>
            <person name="Montmayeur A."/>
            <person name="Murphy C."/>
            <person name="Neiman D."/>
            <person name="Pearson M."/>
            <person name="Priest M."/>
            <person name="Roberts A."/>
            <person name="Saif S."/>
            <person name="Shea T."/>
            <person name="Shenoy N."/>
            <person name="Sisk P."/>
            <person name="Stolte C."/>
            <person name="Sykes S."/>
            <person name="Yandava C."/>
            <person name="Wortman J."/>
            <person name="Nusbaum C."/>
            <person name="Birren B."/>
        </authorList>
    </citation>
    <scope>NUCLEOTIDE SEQUENCE</scope>
    <source>
        <strain evidence="2">R3-111a-1</strain>
    </source>
</reference>
<dbReference type="EnsemblFungi" id="EJT77709">
    <property type="protein sequence ID" value="EJT77709"/>
    <property type="gene ID" value="GGTG_02814"/>
</dbReference>
<dbReference type="eggNOG" id="ENOG502RMKW">
    <property type="taxonomic scope" value="Eukaryota"/>
</dbReference>
<sequence length="121" mass="13306">MSAQRSRRETAGRRQAGVYEEEPDEVVVAAADTRPAFEHKQVPFNGALSMLLPKRSLPLDHVGRTPYSTMSELCAAGRAVLNSEHALPDLDPRATPPYELDETRAEGRHQLPGLTSRDKSA</sequence>
<feature type="compositionally biased region" description="Basic and acidic residues" evidence="1">
    <location>
        <begin position="1"/>
        <end position="12"/>
    </location>
</feature>
<dbReference type="HOGENOM" id="CLU_2097348_0_0_1"/>
<reference evidence="3" key="5">
    <citation type="submission" date="2018-04" db="UniProtKB">
        <authorList>
            <consortium name="EnsemblFungi"/>
        </authorList>
    </citation>
    <scope>IDENTIFICATION</scope>
    <source>
        <strain evidence="3">R3-111a-1</strain>
    </source>
</reference>
<protein>
    <submittedName>
        <fullName evidence="2 3">Uncharacterized protein</fullName>
    </submittedName>
</protein>
<feature type="region of interest" description="Disordered" evidence="1">
    <location>
        <begin position="1"/>
        <end position="21"/>
    </location>
</feature>
<keyword evidence="4" id="KW-1185">Reference proteome</keyword>
<evidence type="ECO:0000313" key="3">
    <source>
        <dbReference type="EnsemblFungi" id="EJT77709"/>
    </source>
</evidence>
<reference evidence="4" key="1">
    <citation type="submission" date="2010-07" db="EMBL/GenBank/DDBJ databases">
        <title>The genome sequence of Gaeumannomyces graminis var. tritici strain R3-111a-1.</title>
        <authorList>
            <consortium name="The Broad Institute Genome Sequencing Platform"/>
            <person name="Ma L.-J."/>
            <person name="Dead R."/>
            <person name="Young S."/>
            <person name="Zeng Q."/>
            <person name="Koehrsen M."/>
            <person name="Alvarado L."/>
            <person name="Berlin A."/>
            <person name="Chapman S.B."/>
            <person name="Chen Z."/>
            <person name="Freedman E."/>
            <person name="Gellesch M."/>
            <person name="Goldberg J."/>
            <person name="Griggs A."/>
            <person name="Gujja S."/>
            <person name="Heilman E.R."/>
            <person name="Heiman D."/>
            <person name="Hepburn T."/>
            <person name="Howarth C."/>
            <person name="Jen D."/>
            <person name="Larson L."/>
            <person name="Mehta T."/>
            <person name="Neiman D."/>
            <person name="Pearson M."/>
            <person name="Roberts A."/>
            <person name="Saif S."/>
            <person name="Shea T."/>
            <person name="Shenoy N."/>
            <person name="Sisk P."/>
            <person name="Stolte C."/>
            <person name="Sykes S."/>
            <person name="Walk T."/>
            <person name="White J."/>
            <person name="Yandava C."/>
            <person name="Haas B."/>
            <person name="Nusbaum C."/>
            <person name="Birren B."/>
        </authorList>
    </citation>
    <scope>NUCLEOTIDE SEQUENCE [LARGE SCALE GENOMIC DNA]</scope>
    <source>
        <strain evidence="4">R3-111a-1</strain>
    </source>
</reference>
<name>J3NNF8_GAET3</name>
<organism evidence="2">
    <name type="scientific">Gaeumannomyces tritici (strain R3-111a-1)</name>
    <name type="common">Wheat and barley take-all root rot fungus</name>
    <name type="synonym">Gaeumannomyces graminis var. tritici</name>
    <dbReference type="NCBI Taxonomy" id="644352"/>
    <lineage>
        <taxon>Eukaryota</taxon>
        <taxon>Fungi</taxon>
        <taxon>Dikarya</taxon>
        <taxon>Ascomycota</taxon>
        <taxon>Pezizomycotina</taxon>
        <taxon>Sordariomycetes</taxon>
        <taxon>Sordariomycetidae</taxon>
        <taxon>Magnaporthales</taxon>
        <taxon>Magnaporthaceae</taxon>
        <taxon>Gaeumannomyces</taxon>
    </lineage>
</organism>
<dbReference type="EMBL" id="GL385396">
    <property type="protein sequence ID" value="EJT77709.1"/>
    <property type="molecule type" value="Genomic_DNA"/>
</dbReference>